<proteinExistence type="predicted"/>
<sequence>MRSHSNDAFRSEDTGCHYFWKLFTSSSAYWWPLPTKGIFSHGEGLITTLAQCGLAISNLYLEIISPDFLMMFSFINANPR</sequence>
<gene>
    <name evidence="1" type="ORF">SFRICE_022966</name>
</gene>
<organism evidence="1">
    <name type="scientific">Spodoptera frugiperda</name>
    <name type="common">Fall armyworm</name>
    <dbReference type="NCBI Taxonomy" id="7108"/>
    <lineage>
        <taxon>Eukaryota</taxon>
        <taxon>Metazoa</taxon>
        <taxon>Ecdysozoa</taxon>
        <taxon>Arthropoda</taxon>
        <taxon>Hexapoda</taxon>
        <taxon>Insecta</taxon>
        <taxon>Pterygota</taxon>
        <taxon>Neoptera</taxon>
        <taxon>Endopterygota</taxon>
        <taxon>Lepidoptera</taxon>
        <taxon>Glossata</taxon>
        <taxon>Ditrysia</taxon>
        <taxon>Noctuoidea</taxon>
        <taxon>Noctuidae</taxon>
        <taxon>Amphipyrinae</taxon>
        <taxon>Spodoptera</taxon>
    </lineage>
</organism>
<protein>
    <submittedName>
        <fullName evidence="1">SFRICE_022966</fullName>
    </submittedName>
</protein>
<dbReference type="EMBL" id="ODYU01012707">
    <property type="protein sequence ID" value="SOQ59149.1"/>
    <property type="molecule type" value="Genomic_DNA"/>
</dbReference>
<accession>A0A2H1X1F4</accession>
<evidence type="ECO:0000313" key="1">
    <source>
        <dbReference type="EMBL" id="SOQ59149.1"/>
    </source>
</evidence>
<dbReference type="AlphaFoldDB" id="A0A2H1X1F4"/>
<reference evidence="1" key="1">
    <citation type="submission" date="2016-07" db="EMBL/GenBank/DDBJ databases">
        <authorList>
            <person name="Bretaudeau A."/>
        </authorList>
    </citation>
    <scope>NUCLEOTIDE SEQUENCE</scope>
    <source>
        <strain evidence="1">Rice</strain>
        <tissue evidence="1">Whole body</tissue>
    </source>
</reference>
<name>A0A2H1X1F4_SPOFR</name>